<feature type="region of interest" description="Disordered" evidence="4">
    <location>
        <begin position="1"/>
        <end position="102"/>
    </location>
</feature>
<feature type="compositionally biased region" description="Basic and acidic residues" evidence="4">
    <location>
        <begin position="72"/>
        <end position="84"/>
    </location>
</feature>
<evidence type="ECO:0000259" key="5">
    <source>
        <dbReference type="SMART" id="SM00249"/>
    </source>
</evidence>
<dbReference type="PROSITE" id="PS50330">
    <property type="entry name" value="UIM"/>
    <property type="match status" value="1"/>
</dbReference>
<dbReference type="PROSITE" id="PS01359">
    <property type="entry name" value="ZF_PHD_1"/>
    <property type="match status" value="1"/>
</dbReference>
<name>A0A8H3FIC0_9LECA</name>
<feature type="compositionally biased region" description="Basic and acidic residues" evidence="4">
    <location>
        <begin position="251"/>
        <end position="264"/>
    </location>
</feature>
<evidence type="ECO:0000256" key="3">
    <source>
        <dbReference type="ARBA" id="ARBA00022833"/>
    </source>
</evidence>
<feature type="compositionally biased region" description="Basic and acidic residues" evidence="4">
    <location>
        <begin position="215"/>
        <end position="227"/>
    </location>
</feature>
<dbReference type="InterPro" id="IPR003903">
    <property type="entry name" value="UIM_dom"/>
</dbReference>
<evidence type="ECO:0000313" key="6">
    <source>
        <dbReference type="EMBL" id="CAF9921471.1"/>
    </source>
</evidence>
<evidence type="ECO:0000256" key="2">
    <source>
        <dbReference type="ARBA" id="ARBA00022771"/>
    </source>
</evidence>
<dbReference type="AlphaFoldDB" id="A0A8H3FIC0"/>
<feature type="compositionally biased region" description="Polar residues" evidence="4">
    <location>
        <begin position="39"/>
        <end position="57"/>
    </location>
</feature>
<keyword evidence="7" id="KW-1185">Reference proteome</keyword>
<evidence type="ECO:0000256" key="4">
    <source>
        <dbReference type="SAM" id="MobiDB-lite"/>
    </source>
</evidence>
<organism evidence="6 7">
    <name type="scientific">Gomphillus americanus</name>
    <dbReference type="NCBI Taxonomy" id="1940652"/>
    <lineage>
        <taxon>Eukaryota</taxon>
        <taxon>Fungi</taxon>
        <taxon>Dikarya</taxon>
        <taxon>Ascomycota</taxon>
        <taxon>Pezizomycotina</taxon>
        <taxon>Lecanoromycetes</taxon>
        <taxon>OSLEUM clade</taxon>
        <taxon>Ostropomycetidae</taxon>
        <taxon>Ostropales</taxon>
        <taxon>Graphidaceae</taxon>
        <taxon>Gomphilloideae</taxon>
        <taxon>Gomphillus</taxon>
    </lineage>
</organism>
<dbReference type="InterPro" id="IPR019787">
    <property type="entry name" value="Znf_PHD-finger"/>
</dbReference>
<proteinExistence type="predicted"/>
<feature type="compositionally biased region" description="Low complexity" evidence="4">
    <location>
        <begin position="369"/>
        <end position="388"/>
    </location>
</feature>
<dbReference type="GO" id="GO:0061188">
    <property type="term" value="P:negative regulation of rDNA heterochromatin formation"/>
    <property type="evidence" value="ECO:0007669"/>
    <property type="project" value="TreeGrafter"/>
</dbReference>
<feature type="region of interest" description="Disordered" evidence="4">
    <location>
        <begin position="202"/>
        <end position="472"/>
    </location>
</feature>
<dbReference type="Pfam" id="PF00628">
    <property type="entry name" value="PHD"/>
    <property type="match status" value="1"/>
</dbReference>
<dbReference type="EMBL" id="CAJPDQ010000017">
    <property type="protein sequence ID" value="CAF9921471.1"/>
    <property type="molecule type" value="Genomic_DNA"/>
</dbReference>
<dbReference type="Gene3D" id="3.30.40.10">
    <property type="entry name" value="Zinc/RING finger domain, C3HC4 (zinc finger)"/>
    <property type="match status" value="1"/>
</dbReference>
<dbReference type="InterPro" id="IPR001965">
    <property type="entry name" value="Znf_PHD"/>
</dbReference>
<keyword evidence="3" id="KW-0862">Zinc</keyword>
<keyword evidence="1" id="KW-0479">Metal-binding</keyword>
<dbReference type="PANTHER" id="PTHR47793">
    <property type="entry name" value="HISTONE DEACETYLASE COMPLEX SUBUNIT CTI6"/>
    <property type="match status" value="1"/>
</dbReference>
<dbReference type="InterPro" id="IPR013083">
    <property type="entry name" value="Znf_RING/FYVE/PHD"/>
</dbReference>
<sequence length="569" mass="63361">MSPRRSSRARAVQPPPPALGQTNSSDSSVSSGRQERSTRSSQKQASPRQSNPRSQSLDDIDDTRPPPRRTRSVHEDTKELLKGDNDEDNDEREEEEAEEGEVTRCICGQLDYPGLPLPVQEVLKQQAKHPDAKYELDAINDDLGGLFVQCDICKVWQHGGCVGIFDEVAANRDDYFCEQCRKDLHKVSVAPNGTRYSMYIPLKEEASPTGSPEPFSRDRSRRNENRNRQLLQAPKRRSTMNSREIYDEAEEFRRAIEESKRDAPPGESGRRKRGRDEVEEQKLSIKRQRTGSKSDSPEGVNAATSSSDEALAMKPAAEHATKKNIRGAAARNHAAKEAREQKERERLRAADSRKNRMEKQSDNGEELQATPRSAVSSPPAPDSATSRPSAKKASKPTSKSTKRIGRNQYTKDRDIPTSGLFNSLDPNAGDTRASRGRSRSRSAVRDIDSPYGGTVNGGAGDSSSRLSKIKHLNPNRTSMNEMKKRIAAIMEYVNRVEDEMNRQSGLNSAIHEGSSSTADSASTFVPDEYKTVAVIGAEIDFSTLNSKEMVRVLKARLVAWEDEYGRYPR</sequence>
<dbReference type="InterPro" id="IPR011011">
    <property type="entry name" value="Znf_FYVE_PHD"/>
</dbReference>
<gene>
    <name evidence="6" type="ORF">GOMPHAMPRED_002296</name>
</gene>
<reference evidence="6" key="1">
    <citation type="submission" date="2021-03" db="EMBL/GenBank/DDBJ databases">
        <authorList>
            <person name="Tagirdzhanova G."/>
        </authorList>
    </citation>
    <scope>NUCLEOTIDE SEQUENCE</scope>
</reference>
<feature type="domain" description="Zinc finger PHD-type" evidence="5">
    <location>
        <begin position="104"/>
        <end position="181"/>
    </location>
</feature>
<dbReference type="GO" id="GO:0070210">
    <property type="term" value="C:Rpd3L-Expanded complex"/>
    <property type="evidence" value="ECO:0007669"/>
    <property type="project" value="TreeGrafter"/>
</dbReference>
<dbReference type="InterPro" id="IPR019786">
    <property type="entry name" value="Zinc_finger_PHD-type_CS"/>
</dbReference>
<feature type="compositionally biased region" description="Basic residues" evidence="4">
    <location>
        <begin position="389"/>
        <end position="405"/>
    </location>
</feature>
<feature type="compositionally biased region" description="Basic and acidic residues" evidence="4">
    <location>
        <begin position="334"/>
        <end position="362"/>
    </location>
</feature>
<feature type="compositionally biased region" description="Acidic residues" evidence="4">
    <location>
        <begin position="85"/>
        <end position="100"/>
    </location>
</feature>
<keyword evidence="2" id="KW-0863">Zinc-finger</keyword>
<dbReference type="InterPro" id="IPR053051">
    <property type="entry name" value="HDAC_complex_subunit"/>
</dbReference>
<dbReference type="GO" id="GO:0061186">
    <property type="term" value="P:negative regulation of silent mating-type cassette heterochromatin formation"/>
    <property type="evidence" value="ECO:0007669"/>
    <property type="project" value="TreeGrafter"/>
</dbReference>
<dbReference type="Proteomes" id="UP000664169">
    <property type="component" value="Unassembled WGS sequence"/>
</dbReference>
<dbReference type="SMART" id="SM00249">
    <property type="entry name" value="PHD"/>
    <property type="match status" value="1"/>
</dbReference>
<accession>A0A8H3FIC0</accession>
<protein>
    <recommendedName>
        <fullName evidence="5">Zinc finger PHD-type domain-containing protein</fullName>
    </recommendedName>
</protein>
<dbReference type="GO" id="GO:0033698">
    <property type="term" value="C:Rpd3L complex"/>
    <property type="evidence" value="ECO:0007669"/>
    <property type="project" value="TreeGrafter"/>
</dbReference>
<comment type="caution">
    <text evidence="6">The sequence shown here is derived from an EMBL/GenBank/DDBJ whole genome shotgun (WGS) entry which is preliminary data.</text>
</comment>
<dbReference type="SUPFAM" id="SSF57903">
    <property type="entry name" value="FYVE/PHD zinc finger"/>
    <property type="match status" value="1"/>
</dbReference>
<feature type="compositionally biased region" description="Basic and acidic residues" evidence="4">
    <location>
        <begin position="274"/>
        <end position="283"/>
    </location>
</feature>
<dbReference type="PANTHER" id="PTHR47793:SF1">
    <property type="entry name" value="HISTONE DEACETYLASE COMPLEX SUBUNIT CTI6"/>
    <property type="match status" value="1"/>
</dbReference>
<feature type="compositionally biased region" description="Polar residues" evidence="4">
    <location>
        <begin position="20"/>
        <end position="32"/>
    </location>
</feature>
<evidence type="ECO:0000313" key="7">
    <source>
        <dbReference type="Proteomes" id="UP000664169"/>
    </source>
</evidence>
<dbReference type="GO" id="GO:0008270">
    <property type="term" value="F:zinc ion binding"/>
    <property type="evidence" value="ECO:0007669"/>
    <property type="project" value="UniProtKB-KW"/>
</dbReference>
<dbReference type="OrthoDB" id="418595at2759"/>
<evidence type="ECO:0000256" key="1">
    <source>
        <dbReference type="ARBA" id="ARBA00022723"/>
    </source>
</evidence>